<dbReference type="NCBIfam" id="NF006597">
    <property type="entry name" value="PRK09134.1"/>
    <property type="match status" value="1"/>
</dbReference>
<reference evidence="3 4" key="1">
    <citation type="submission" date="2023-08" db="EMBL/GenBank/DDBJ databases">
        <title>Alcaligenaceae gen. nov., a novel taxon isolated from the sludge of Yixing Pesticide Factory.</title>
        <authorList>
            <person name="Ruan L."/>
        </authorList>
    </citation>
    <scope>NUCLEOTIDE SEQUENCE [LARGE SCALE GENOMIC DNA]</scope>
    <source>
        <strain evidence="3 4">LG-2</strain>
    </source>
</reference>
<evidence type="ECO:0000313" key="3">
    <source>
        <dbReference type="EMBL" id="MDR4126790.1"/>
    </source>
</evidence>
<accession>A0ABU1D8Q4</accession>
<dbReference type="Proteomes" id="UP001232156">
    <property type="component" value="Unassembled WGS sequence"/>
</dbReference>
<dbReference type="PRINTS" id="PR00081">
    <property type="entry name" value="GDHRDH"/>
</dbReference>
<gene>
    <name evidence="3" type="ORF">Q8947_12455</name>
</gene>
<dbReference type="InterPro" id="IPR036291">
    <property type="entry name" value="NAD(P)-bd_dom_sf"/>
</dbReference>
<dbReference type="SUPFAM" id="SSF51735">
    <property type="entry name" value="NAD(P)-binding Rossmann-fold domains"/>
    <property type="match status" value="1"/>
</dbReference>
<dbReference type="RefSeq" id="WP_165279832.1">
    <property type="nucleotide sequence ID" value="NZ_JAUZQE010000036.1"/>
</dbReference>
<dbReference type="PANTHER" id="PTHR43639">
    <property type="entry name" value="OXIDOREDUCTASE, SHORT-CHAIN DEHYDROGENASE/REDUCTASE FAMILY (AFU_ORTHOLOGUE AFUA_5G02870)"/>
    <property type="match status" value="1"/>
</dbReference>
<evidence type="ECO:0000256" key="1">
    <source>
        <dbReference type="ARBA" id="ARBA00006484"/>
    </source>
</evidence>
<evidence type="ECO:0000256" key="2">
    <source>
        <dbReference type="ARBA" id="ARBA00023002"/>
    </source>
</evidence>
<evidence type="ECO:0000313" key="4">
    <source>
        <dbReference type="Proteomes" id="UP001232156"/>
    </source>
</evidence>
<comment type="similarity">
    <text evidence="1">Belongs to the short-chain dehydrogenases/reductases (SDR) family.</text>
</comment>
<comment type="caution">
    <text evidence="3">The sequence shown here is derived from an EMBL/GenBank/DDBJ whole genome shotgun (WGS) entry which is preliminary data.</text>
</comment>
<name>A0ABU1D8Q4_9BURK</name>
<keyword evidence="4" id="KW-1185">Reference proteome</keyword>
<dbReference type="Pfam" id="PF13561">
    <property type="entry name" value="adh_short_C2"/>
    <property type="match status" value="1"/>
</dbReference>
<dbReference type="InterPro" id="IPR002347">
    <property type="entry name" value="SDR_fam"/>
</dbReference>
<protein>
    <submittedName>
        <fullName evidence="3">SDR family oxidoreductase</fullName>
    </submittedName>
</protein>
<dbReference type="PANTHER" id="PTHR43639:SF1">
    <property type="entry name" value="SHORT-CHAIN DEHYDROGENASE_REDUCTASE FAMILY PROTEIN"/>
    <property type="match status" value="1"/>
</dbReference>
<organism evidence="3 4">
    <name type="scientific">Yanghanlia caeni</name>
    <dbReference type="NCBI Taxonomy" id="3064283"/>
    <lineage>
        <taxon>Bacteria</taxon>
        <taxon>Pseudomonadati</taxon>
        <taxon>Pseudomonadota</taxon>
        <taxon>Betaproteobacteria</taxon>
        <taxon>Burkholderiales</taxon>
        <taxon>Alcaligenaceae</taxon>
        <taxon>Yanghanlia</taxon>
    </lineage>
</organism>
<keyword evidence="2" id="KW-0560">Oxidoreductase</keyword>
<dbReference type="Gene3D" id="3.40.50.720">
    <property type="entry name" value="NAD(P)-binding Rossmann-like Domain"/>
    <property type="match status" value="1"/>
</dbReference>
<sequence>MPDPGLRPVVLITGAAHRIGRQIACALAEAGWNIAVHYRSSASDAQHTLRLLETFGGRHCLVQADLNDESDTRRLFTDTLDALGRVDAVINNAAVFEYDEATSFSTASLQQHMLPNLVAPLVLAQELHRHVSTTRPKEQAVVVNLLDQKLSNPNPDFLSYTLSKAALKTATTMLAKALAPHVRVVGVSPGLTLPSHLQTDEAFQKTHRMAPLGQASTPTDIARAVHFLLHSPSITGIDLVVDGGQHLVGMDRDFSMMDT</sequence>
<proteinExistence type="inferred from homology"/>
<dbReference type="EMBL" id="JAUZQE010000036">
    <property type="protein sequence ID" value="MDR4126790.1"/>
    <property type="molecule type" value="Genomic_DNA"/>
</dbReference>